<proteinExistence type="predicted"/>
<keyword evidence="2" id="KW-0378">Hydrolase</keyword>
<dbReference type="RefSeq" id="WP_280629403.1">
    <property type="nucleotide sequence ID" value="NZ_CP123498.1"/>
</dbReference>
<evidence type="ECO:0000259" key="1">
    <source>
        <dbReference type="PROSITE" id="PS51820"/>
    </source>
</evidence>
<keyword evidence="2" id="KW-0645">Protease</keyword>
<dbReference type="Gene3D" id="3.90.182.10">
    <property type="entry name" value="Toxin - Anthrax Protective Antigen,domain 1"/>
    <property type="match status" value="1"/>
</dbReference>
<dbReference type="InterPro" id="IPR011658">
    <property type="entry name" value="PA14_dom"/>
</dbReference>
<reference evidence="2" key="1">
    <citation type="submission" date="2023-04" db="EMBL/GenBank/DDBJ databases">
        <title>Genome dynamics across the evolutionary transition to endosymbiosis.</title>
        <authorList>
            <person name="Siozios S."/>
            <person name="Nadal-Jimenez P."/>
            <person name="Azagi T."/>
            <person name="Sprong H."/>
            <person name="Frost C.L."/>
            <person name="Parratt S.R."/>
            <person name="Taylor G."/>
            <person name="Brettell L."/>
            <person name="Lew K.C."/>
            <person name="Croft L."/>
            <person name="King K.C."/>
            <person name="Brockhurst M.A."/>
            <person name="Hypsa V."/>
            <person name="Novakova E."/>
            <person name="Darby A.C."/>
            <person name="Hurst G.D.D."/>
        </authorList>
    </citation>
    <scope>NUCLEOTIDE SEQUENCE</scope>
    <source>
        <strain evidence="2">AIh</strain>
    </source>
</reference>
<evidence type="ECO:0000313" key="2">
    <source>
        <dbReference type="EMBL" id="WGL95483.1"/>
    </source>
</evidence>
<gene>
    <name evidence="2" type="ORF">QE207_02310</name>
</gene>
<sequence>MTSSTLESEIFTTGSLPINTQTNLVFIQIKYVNQYYHAKYDKQGNWQLDLPVTNEINQFIPIEITVYNETEAPLWHKEFTPTELGEQQAEIKSRKTEEFSSLPVKKPLITSTNFTNQKWHFGQQKMIFAYQMLNFTDQVARQAKVFSIRMRDNSGKLVLDLAYMPLENITSGTTLAAAMEEHINRHLPEDMGVQVTYQHRQLIISDPQQRTIETLVLGKTAAITPIILSEKLLPFGHADYRLFYDAAQRHRITHFSFTINGTEKNDSLFYTDINLELPAEFDNQQLAEILKNKLNKLMASDDIQIQWDSNGQYLAISDRQGRQITDFVLQTHRSYDQLIKMADIVTPNRHSTQAKLGIIRGQLPPSMVNEEWSWQLLAAPHFGTAQIESTTGQWEYQPTGDESFPGYDQFHLQAVGKEGITSHPIAVILQHDQAPIPFFPTVKTFTLKTPDYQEPIANHHQPIPADFKLHDVFIAQTHVLRPQDPYLQLVQNRWALIKLNASSAFGAPAPNFTVIVHGADGHELGRVRLTGNKKLPSSLDLPSQDNLVALKGHHNDQDSYVAPLKEEWIKPGISITLTANGQPLALPHYQQETFAFQPKVGADVNLPLRIMRIAHHTDNDWAINDQIDQWGNDIVAQLPIKQLTLYSYPSVPFDQFASFRDEFYAVYTGNKNEPGSDPHAGNGGFKGSIAASYNLANRLRRANVGDNEISYVAFFPDPYGGLGGGQQGGGSESAGVFIHEIGHAMGRSHSINDPNYPYKTGYQASWGYNQVTQQYLPNFSIDKNNNHYPNTDPMHGGNGLRPAEQVFAVFSDYNTLKNFQFVKQQYQWYPNQISGEDSEDGGFAGDGYYQLWDDNLQQWVTVTQDNHKRYKVKEEAVAYQHNQPVYWITGHLVQQDGQTLKPNTAPHPQNQLMVFTTLGNLPQPYHNLVTGENRSLQKDYPYALKVTYATEQGLLTELLQIPTTSVQSLSLHIANKGELVRFEILEAPSGQLSNRCVYRYTNPDALANTLFDHRSEFSISHPIHLPKYWQGRVINWSITEGDSFIDDNGKAILTKYHPTSALKAEWLEGEVGKKQIFSLTLPQAEVAYSHLFNTHHQHTKTIATESLVLPGSFQQGTINWHSSDPDVINHNGQLIGHGATIITATITYPTGLTQIFKHHYQVPDRSQSGGLNLSIYDLSQLDLGHKSLTQSQFDKLLKKKKWLNNAPIYAKQWQANSPNYWLGKRKFGQFDADFKSNVLNGEQLKPSLWIFSGFLAPTESNHYQLKFKADDIGRVYIQDNRQLHTLDYRDEQTIYLQAGKYYPIWLFWSTNSHTVGDQYWDTIELTWRPAGQKKYQPIAKENLIAMPINPTERYPSAWLPQPLQVTADRTPTETKPAGTFTPIQLFNLNNSILDIEEHILYNGENSAIELADITHYQEQMTVTPSIKQQASYNRENKAAKSIDTVEKDRSILAELLADQRFSHSKERIISATLLGEHVPHQPKSYCHCVTEAISH</sequence>
<dbReference type="Pfam" id="PF10462">
    <property type="entry name" value="Peptidase_M66"/>
    <property type="match status" value="1"/>
</dbReference>
<evidence type="ECO:0000313" key="3">
    <source>
        <dbReference type="Proteomes" id="UP001177597"/>
    </source>
</evidence>
<dbReference type="PANTHER" id="PTHR39540">
    <property type="match status" value="1"/>
</dbReference>
<feature type="domain" description="PA14" evidence="1">
    <location>
        <begin position="1166"/>
        <end position="1342"/>
    </location>
</feature>
<dbReference type="SUPFAM" id="SSF55486">
    <property type="entry name" value="Metalloproteases ('zincins'), catalytic domain"/>
    <property type="match status" value="1"/>
</dbReference>
<organism evidence="2 3">
    <name type="scientific">Arsenophonus nasoniae</name>
    <name type="common">son-killer infecting Nasonia vitripennis</name>
    <dbReference type="NCBI Taxonomy" id="638"/>
    <lineage>
        <taxon>Bacteria</taxon>
        <taxon>Pseudomonadati</taxon>
        <taxon>Pseudomonadota</taxon>
        <taxon>Gammaproteobacteria</taxon>
        <taxon>Enterobacterales</taxon>
        <taxon>Morganellaceae</taxon>
        <taxon>Arsenophonus</taxon>
    </lineage>
</organism>
<accession>A0AA95GFS1</accession>
<dbReference type="InterPro" id="IPR051256">
    <property type="entry name" value="Dictomallein"/>
</dbReference>
<dbReference type="GO" id="GO:0008237">
    <property type="term" value="F:metallopeptidase activity"/>
    <property type="evidence" value="ECO:0007669"/>
    <property type="project" value="UniProtKB-KW"/>
</dbReference>
<keyword evidence="2" id="KW-0482">Metalloprotease</keyword>
<dbReference type="SUPFAM" id="SSF56988">
    <property type="entry name" value="Anthrax protective antigen"/>
    <property type="match status" value="1"/>
</dbReference>
<dbReference type="PANTHER" id="PTHR39540:SF1">
    <property type="entry name" value="DICTOMALLEIN-1-RELATED"/>
    <property type="match status" value="1"/>
</dbReference>
<dbReference type="Pfam" id="PF07691">
    <property type="entry name" value="PA14"/>
    <property type="match status" value="1"/>
</dbReference>
<dbReference type="PROSITE" id="PS51820">
    <property type="entry name" value="PA14"/>
    <property type="match status" value="1"/>
</dbReference>
<dbReference type="InterPro" id="IPR037524">
    <property type="entry name" value="PA14/GLEYA"/>
</dbReference>
<protein>
    <submittedName>
        <fullName evidence="2">M66 family metalloprotease</fullName>
    </submittedName>
</protein>
<dbReference type="Proteomes" id="UP001177597">
    <property type="component" value="Chromosome"/>
</dbReference>
<dbReference type="EMBL" id="CP123498">
    <property type="protein sequence ID" value="WGL95483.1"/>
    <property type="molecule type" value="Genomic_DNA"/>
</dbReference>
<name>A0AA95GFS1_9GAMM</name>